<dbReference type="FunFam" id="3.40.50.300:FF:000134">
    <property type="entry name" value="Iron-enterobactin ABC transporter ATP-binding protein"/>
    <property type="match status" value="1"/>
</dbReference>
<evidence type="ECO:0000256" key="1">
    <source>
        <dbReference type="ARBA" id="ARBA00005417"/>
    </source>
</evidence>
<dbReference type="GO" id="GO:0016887">
    <property type="term" value="F:ATP hydrolysis activity"/>
    <property type="evidence" value="ECO:0007669"/>
    <property type="project" value="InterPro"/>
</dbReference>
<evidence type="ECO:0000256" key="2">
    <source>
        <dbReference type="ARBA" id="ARBA00022448"/>
    </source>
</evidence>
<evidence type="ECO:0000313" key="7">
    <source>
        <dbReference type="Proteomes" id="UP000010482"/>
    </source>
</evidence>
<dbReference type="STRING" id="13035.Dacsa_2523"/>
<dbReference type="InterPro" id="IPR027417">
    <property type="entry name" value="P-loop_NTPase"/>
</dbReference>
<evidence type="ECO:0000256" key="4">
    <source>
        <dbReference type="ARBA" id="ARBA00022840"/>
    </source>
</evidence>
<dbReference type="eggNOG" id="COG1121">
    <property type="taxonomic scope" value="Bacteria"/>
</dbReference>
<dbReference type="SMART" id="SM00382">
    <property type="entry name" value="AAA"/>
    <property type="match status" value="1"/>
</dbReference>
<sequence>MSENHQNGSHSSEIIQIKNLWVTYEKESVLQDINLTVCDRDYIGIIGPNGGGKSTLFKVVLGLISPQQGEIKILGKSVEKGRRFIGYVPQIMQFDLAFPITVAEVVRMGRLGKRKLLQPYQKRDEAVVKRVLDQVGLLQWRDRALSELSGGQRQRVYIARALATEPKILLLDEPTANLDQEVSSTLYELLHQLNEFVTILMISHDISAVSSYVKTISCLNRKLHYHNSNQITSQMIKQTYGNTVQQVVHVPQRFLAQHQEDNNNA</sequence>
<accession>K9YYC6</accession>
<evidence type="ECO:0000259" key="5">
    <source>
        <dbReference type="PROSITE" id="PS50893"/>
    </source>
</evidence>
<dbReference type="HOGENOM" id="CLU_000604_1_11_3"/>
<dbReference type="Pfam" id="PF00005">
    <property type="entry name" value="ABC_tran"/>
    <property type="match status" value="1"/>
</dbReference>
<dbReference type="KEGG" id="dsl:Dacsa_2523"/>
<dbReference type="Gene3D" id="3.40.50.300">
    <property type="entry name" value="P-loop containing nucleotide triphosphate hydrolases"/>
    <property type="match status" value="1"/>
</dbReference>
<dbReference type="EMBL" id="CP003944">
    <property type="protein sequence ID" value="AFZ51113.1"/>
    <property type="molecule type" value="Genomic_DNA"/>
</dbReference>
<dbReference type="CDD" id="cd03235">
    <property type="entry name" value="ABC_Metallic_Cations"/>
    <property type="match status" value="1"/>
</dbReference>
<keyword evidence="2" id="KW-0813">Transport</keyword>
<dbReference type="PROSITE" id="PS50893">
    <property type="entry name" value="ABC_TRANSPORTER_2"/>
    <property type="match status" value="1"/>
</dbReference>
<feature type="domain" description="ABC transporter" evidence="5">
    <location>
        <begin position="15"/>
        <end position="246"/>
    </location>
</feature>
<name>K9YYC6_DACS8</name>
<keyword evidence="4" id="KW-0067">ATP-binding</keyword>
<keyword evidence="7" id="KW-1185">Reference proteome</keyword>
<dbReference type="SUPFAM" id="SSF52540">
    <property type="entry name" value="P-loop containing nucleoside triphosphate hydrolases"/>
    <property type="match status" value="1"/>
</dbReference>
<dbReference type="PANTHER" id="PTHR42734">
    <property type="entry name" value="METAL TRANSPORT SYSTEM ATP-BINDING PROTEIN TM_0124-RELATED"/>
    <property type="match status" value="1"/>
</dbReference>
<dbReference type="GO" id="GO:0005524">
    <property type="term" value="F:ATP binding"/>
    <property type="evidence" value="ECO:0007669"/>
    <property type="project" value="UniProtKB-KW"/>
</dbReference>
<dbReference type="AlphaFoldDB" id="K9YYC6"/>
<organism evidence="6 7">
    <name type="scientific">Dactylococcopsis salina (strain PCC 8305)</name>
    <name type="common">Myxobactron salinum</name>
    <dbReference type="NCBI Taxonomy" id="13035"/>
    <lineage>
        <taxon>Bacteria</taxon>
        <taxon>Bacillati</taxon>
        <taxon>Cyanobacteriota</taxon>
        <taxon>Cyanophyceae</taxon>
        <taxon>Nodosilineales</taxon>
        <taxon>Cymatolegaceae</taxon>
        <taxon>Dactylococcopsis</taxon>
    </lineage>
</organism>
<dbReference type="InterPro" id="IPR003593">
    <property type="entry name" value="AAA+_ATPase"/>
</dbReference>
<dbReference type="OrthoDB" id="9806726at2"/>
<proteinExistence type="inferred from homology"/>
<evidence type="ECO:0000256" key="3">
    <source>
        <dbReference type="ARBA" id="ARBA00022741"/>
    </source>
</evidence>
<keyword evidence="3" id="KW-0547">Nucleotide-binding</keyword>
<evidence type="ECO:0000313" key="6">
    <source>
        <dbReference type="EMBL" id="AFZ51113.1"/>
    </source>
</evidence>
<dbReference type="InterPro" id="IPR003439">
    <property type="entry name" value="ABC_transporter-like_ATP-bd"/>
</dbReference>
<reference evidence="6" key="1">
    <citation type="submission" date="2012-04" db="EMBL/GenBank/DDBJ databases">
        <title>Finished genome of Dactylococcopsis salina PCC 8305.</title>
        <authorList>
            <consortium name="US DOE Joint Genome Institute"/>
            <person name="Gugger M."/>
            <person name="Coursin T."/>
            <person name="Rippka R."/>
            <person name="Tandeau De Marsac N."/>
            <person name="Huntemann M."/>
            <person name="Wei C.-L."/>
            <person name="Han J."/>
            <person name="Detter J.C."/>
            <person name="Han C."/>
            <person name="Tapia R."/>
            <person name="Daligault H."/>
            <person name="Chen A."/>
            <person name="Krypides N."/>
            <person name="Mavromatis K."/>
            <person name="Markowitz V."/>
            <person name="Szeto E."/>
            <person name="Ivanova N."/>
            <person name="Ovchinnikova G."/>
            <person name="Pagani I."/>
            <person name="Pati A."/>
            <person name="Goodwin L."/>
            <person name="Peters L."/>
            <person name="Pitluck S."/>
            <person name="Woyke T."/>
            <person name="Kerfeld C."/>
        </authorList>
    </citation>
    <scope>NUCLEOTIDE SEQUENCE [LARGE SCALE GENOMIC DNA]</scope>
    <source>
        <strain evidence="6">PCC 8305</strain>
    </source>
</reference>
<dbReference type="Proteomes" id="UP000010482">
    <property type="component" value="Chromosome"/>
</dbReference>
<dbReference type="PANTHER" id="PTHR42734:SF17">
    <property type="entry name" value="METAL TRANSPORT SYSTEM ATP-BINDING PROTEIN TM_0124-RELATED"/>
    <property type="match status" value="1"/>
</dbReference>
<dbReference type="InterPro" id="IPR050153">
    <property type="entry name" value="Metal_Ion_Import_ABC"/>
</dbReference>
<gene>
    <name evidence="6" type="ORF">Dacsa_2523</name>
</gene>
<protein>
    <submittedName>
        <fullName evidence="6">ATPase component of Mn/Zn ABC-type transporter</fullName>
    </submittedName>
</protein>
<comment type="similarity">
    <text evidence="1">Belongs to the ABC transporter superfamily.</text>
</comment>